<dbReference type="Gene3D" id="1.25.40.10">
    <property type="entry name" value="Tetratricopeptide repeat domain"/>
    <property type="match status" value="1"/>
</dbReference>
<dbReference type="InterPro" id="IPR041664">
    <property type="entry name" value="AAA_16"/>
</dbReference>
<gene>
    <name evidence="4" type="ORF">DFJ67_6620</name>
</gene>
<dbReference type="Pfam" id="PF13191">
    <property type="entry name" value="AAA_16"/>
    <property type="match status" value="1"/>
</dbReference>
<dbReference type="InterPro" id="IPR027417">
    <property type="entry name" value="P-loop_NTPase"/>
</dbReference>
<dbReference type="GO" id="GO:0005524">
    <property type="term" value="F:ATP binding"/>
    <property type="evidence" value="ECO:0007669"/>
    <property type="project" value="UniProtKB-KW"/>
</dbReference>
<dbReference type="GO" id="GO:0003677">
    <property type="term" value="F:DNA binding"/>
    <property type="evidence" value="ECO:0007669"/>
    <property type="project" value="InterPro"/>
</dbReference>
<dbReference type="SMART" id="SM00421">
    <property type="entry name" value="HTH_LUXR"/>
    <property type="match status" value="1"/>
</dbReference>
<dbReference type="GO" id="GO:0005737">
    <property type="term" value="C:cytoplasm"/>
    <property type="evidence" value="ECO:0007669"/>
    <property type="project" value="TreeGrafter"/>
</dbReference>
<dbReference type="Pfam" id="PF00196">
    <property type="entry name" value="GerE"/>
    <property type="match status" value="1"/>
</dbReference>
<dbReference type="OrthoDB" id="3514764at2"/>
<dbReference type="CDD" id="cd06170">
    <property type="entry name" value="LuxR_C_like"/>
    <property type="match status" value="1"/>
</dbReference>
<organism evidence="4 5">
    <name type="scientific">Asanoa ferruginea</name>
    <dbReference type="NCBI Taxonomy" id="53367"/>
    <lineage>
        <taxon>Bacteria</taxon>
        <taxon>Bacillati</taxon>
        <taxon>Actinomycetota</taxon>
        <taxon>Actinomycetes</taxon>
        <taxon>Micromonosporales</taxon>
        <taxon>Micromonosporaceae</taxon>
        <taxon>Asanoa</taxon>
    </lineage>
</organism>
<evidence type="ECO:0000313" key="4">
    <source>
        <dbReference type="EMBL" id="REG00566.1"/>
    </source>
</evidence>
<dbReference type="InterPro" id="IPR000792">
    <property type="entry name" value="Tscrpt_reg_LuxR_C"/>
</dbReference>
<dbReference type="EMBL" id="QUMQ01000001">
    <property type="protein sequence ID" value="REG00566.1"/>
    <property type="molecule type" value="Genomic_DNA"/>
</dbReference>
<dbReference type="SUPFAM" id="SSF46894">
    <property type="entry name" value="C-terminal effector domain of the bipartite response regulators"/>
    <property type="match status" value="1"/>
</dbReference>
<evidence type="ECO:0000313" key="5">
    <source>
        <dbReference type="Proteomes" id="UP000256913"/>
    </source>
</evidence>
<comment type="caution">
    <text evidence="4">The sequence shown here is derived from an EMBL/GenBank/DDBJ whole genome shotgun (WGS) entry which is preliminary data.</text>
</comment>
<dbReference type="RefSeq" id="WP_116072192.1">
    <property type="nucleotide sequence ID" value="NZ_BONB01000011.1"/>
</dbReference>
<dbReference type="Gene3D" id="1.10.10.10">
    <property type="entry name" value="Winged helix-like DNA-binding domain superfamily/Winged helix DNA-binding domain"/>
    <property type="match status" value="1"/>
</dbReference>
<dbReference type="Proteomes" id="UP000256913">
    <property type="component" value="Unassembled WGS sequence"/>
</dbReference>
<evidence type="ECO:0000256" key="2">
    <source>
        <dbReference type="ARBA" id="ARBA00022840"/>
    </source>
</evidence>
<evidence type="ECO:0000256" key="1">
    <source>
        <dbReference type="ARBA" id="ARBA00022741"/>
    </source>
</evidence>
<dbReference type="PANTHER" id="PTHR16305:SF35">
    <property type="entry name" value="TRANSCRIPTIONAL ACTIVATOR DOMAIN"/>
    <property type="match status" value="1"/>
</dbReference>
<dbReference type="AlphaFoldDB" id="A0A3D9ZTS0"/>
<keyword evidence="2" id="KW-0067">ATP-binding</keyword>
<proteinExistence type="predicted"/>
<dbReference type="GO" id="GO:0004016">
    <property type="term" value="F:adenylate cyclase activity"/>
    <property type="evidence" value="ECO:0007669"/>
    <property type="project" value="TreeGrafter"/>
</dbReference>
<dbReference type="InterPro" id="IPR036388">
    <property type="entry name" value="WH-like_DNA-bd_sf"/>
</dbReference>
<name>A0A3D9ZTS0_9ACTN</name>
<dbReference type="GO" id="GO:0006355">
    <property type="term" value="P:regulation of DNA-templated transcription"/>
    <property type="evidence" value="ECO:0007669"/>
    <property type="project" value="InterPro"/>
</dbReference>
<accession>A0A3D9ZTS0</accession>
<feature type="domain" description="HTH luxR-type" evidence="3">
    <location>
        <begin position="836"/>
        <end position="895"/>
    </location>
</feature>
<sequence>MLLGRRPERAVCDELLDAVRAGESRALVVRGEPGIGKSALLDHLTMRASGCRVVAAGGVQSEMELAFAGLHQLCAPFMDRLGGLPEPQRAALEIALGSREGPPPDRFRVGLAVLSLLAEVATEEPLVAVVDDALWVDRASLQALAFAARRLRAESVALVFATRDPEPAELVGLPTLDIAGLADEDARALLSTVLLGPVDEPVRERIIAEARGNPLALLELAPAPGTPGEAPLPARMEEHYRRRLAAFGTSTRLLVLVAAADPTGNPVLLWRAAERLRIPASAVAPAAAAGLIEIGPQVRFRHPLVRSAIYAAAPDAQRRQAHAALAEATDRELDPDRHAWHSGQAVEGPDDEIADRLERSAGQAMARGGLAAAASFLLRSAELTGDPARRTRRTLLAAKCSLEAGSPDRALALIALAEAGGPDKVQRAEAGLLRARVAFIRNRDAAASPLLRAAAADLEALDPELARTTYLEAISAAMFAGALGEGQLREAALAARAGPPAPDPPRAADLLLDGLAMRFTDGYPAALPVLRRAVVAFRDGPAVGPDAVRWLWLACVTSTQVWDFPSWPRLAGKFVRLARENGALSTLPAALNSRMAADVLTGDLGAAAGLLDQLRAATDATTARPFLPLGELMLGAWRGETAETEALAEATAADVRRRGEGAGLVAVAWALAVLHNGRGEYPAAADAAASEDHEPPVLGFPPWGILAELVEGATRAGRPEEAAAAFDRLAAATAAAGTEWALGIEERSRALITEGPAAEEHYRAAIDLLAATPLRGEEARAHLVYGEWLRRVGRRADAREQLRVAHAEFADRGMEGFAERAERELATAGETAHKRAAPPTGRLTAQEAQIARLAREGLSNPEIGERLFLSPRTVEWHLSKIFAKLRITSRRELRR</sequence>
<keyword evidence="5" id="KW-1185">Reference proteome</keyword>
<reference evidence="4 5" key="1">
    <citation type="submission" date="2018-08" db="EMBL/GenBank/DDBJ databases">
        <title>Sequencing the genomes of 1000 actinobacteria strains.</title>
        <authorList>
            <person name="Klenk H.-P."/>
        </authorList>
    </citation>
    <scope>NUCLEOTIDE SEQUENCE [LARGE SCALE GENOMIC DNA]</scope>
    <source>
        <strain evidence="4 5">DSM 44099</strain>
    </source>
</reference>
<dbReference type="PANTHER" id="PTHR16305">
    <property type="entry name" value="TESTICULAR SOLUBLE ADENYLYL CYCLASE"/>
    <property type="match status" value="1"/>
</dbReference>
<dbReference type="InterPro" id="IPR016032">
    <property type="entry name" value="Sig_transdc_resp-reg_C-effctor"/>
</dbReference>
<dbReference type="SUPFAM" id="SSF52540">
    <property type="entry name" value="P-loop containing nucleoside triphosphate hydrolases"/>
    <property type="match status" value="1"/>
</dbReference>
<dbReference type="PROSITE" id="PS50043">
    <property type="entry name" value="HTH_LUXR_2"/>
    <property type="match status" value="1"/>
</dbReference>
<dbReference type="InterPro" id="IPR011990">
    <property type="entry name" value="TPR-like_helical_dom_sf"/>
</dbReference>
<keyword evidence="1" id="KW-0547">Nucleotide-binding</keyword>
<dbReference type="PRINTS" id="PR00038">
    <property type="entry name" value="HTHLUXR"/>
</dbReference>
<evidence type="ECO:0000259" key="3">
    <source>
        <dbReference type="PROSITE" id="PS50043"/>
    </source>
</evidence>
<protein>
    <submittedName>
        <fullName evidence="4">Regulatory LuxR family protein</fullName>
    </submittedName>
</protein>